<dbReference type="Proteomes" id="UP000308600">
    <property type="component" value="Unassembled WGS sequence"/>
</dbReference>
<accession>A0ACD3AWR1</accession>
<evidence type="ECO:0000313" key="2">
    <source>
        <dbReference type="Proteomes" id="UP000308600"/>
    </source>
</evidence>
<gene>
    <name evidence="1" type="ORF">BDN72DRAFT_897310</name>
</gene>
<name>A0ACD3AWR1_9AGAR</name>
<evidence type="ECO:0000313" key="1">
    <source>
        <dbReference type="EMBL" id="TFK69412.1"/>
    </source>
</evidence>
<protein>
    <submittedName>
        <fullName evidence="1">Uncharacterized protein</fullName>
    </submittedName>
</protein>
<organism evidence="1 2">
    <name type="scientific">Pluteus cervinus</name>
    <dbReference type="NCBI Taxonomy" id="181527"/>
    <lineage>
        <taxon>Eukaryota</taxon>
        <taxon>Fungi</taxon>
        <taxon>Dikarya</taxon>
        <taxon>Basidiomycota</taxon>
        <taxon>Agaricomycotina</taxon>
        <taxon>Agaricomycetes</taxon>
        <taxon>Agaricomycetidae</taxon>
        <taxon>Agaricales</taxon>
        <taxon>Pluteineae</taxon>
        <taxon>Pluteaceae</taxon>
        <taxon>Pluteus</taxon>
    </lineage>
</organism>
<keyword evidence="2" id="KW-1185">Reference proteome</keyword>
<reference evidence="1 2" key="1">
    <citation type="journal article" date="2019" name="Nat. Ecol. Evol.">
        <title>Megaphylogeny resolves global patterns of mushroom evolution.</title>
        <authorList>
            <person name="Varga T."/>
            <person name="Krizsan K."/>
            <person name="Foldi C."/>
            <person name="Dima B."/>
            <person name="Sanchez-Garcia M."/>
            <person name="Sanchez-Ramirez S."/>
            <person name="Szollosi G.J."/>
            <person name="Szarkandi J.G."/>
            <person name="Papp V."/>
            <person name="Albert L."/>
            <person name="Andreopoulos W."/>
            <person name="Angelini C."/>
            <person name="Antonin V."/>
            <person name="Barry K.W."/>
            <person name="Bougher N.L."/>
            <person name="Buchanan P."/>
            <person name="Buyck B."/>
            <person name="Bense V."/>
            <person name="Catcheside P."/>
            <person name="Chovatia M."/>
            <person name="Cooper J."/>
            <person name="Damon W."/>
            <person name="Desjardin D."/>
            <person name="Finy P."/>
            <person name="Geml J."/>
            <person name="Haridas S."/>
            <person name="Hughes K."/>
            <person name="Justo A."/>
            <person name="Karasinski D."/>
            <person name="Kautmanova I."/>
            <person name="Kiss B."/>
            <person name="Kocsube S."/>
            <person name="Kotiranta H."/>
            <person name="LaButti K.M."/>
            <person name="Lechner B.E."/>
            <person name="Liimatainen K."/>
            <person name="Lipzen A."/>
            <person name="Lukacs Z."/>
            <person name="Mihaltcheva S."/>
            <person name="Morgado L.N."/>
            <person name="Niskanen T."/>
            <person name="Noordeloos M.E."/>
            <person name="Ohm R.A."/>
            <person name="Ortiz-Santana B."/>
            <person name="Ovrebo C."/>
            <person name="Racz N."/>
            <person name="Riley R."/>
            <person name="Savchenko A."/>
            <person name="Shiryaev A."/>
            <person name="Soop K."/>
            <person name="Spirin V."/>
            <person name="Szebenyi C."/>
            <person name="Tomsovsky M."/>
            <person name="Tulloss R.E."/>
            <person name="Uehling J."/>
            <person name="Grigoriev I.V."/>
            <person name="Vagvolgyi C."/>
            <person name="Papp T."/>
            <person name="Martin F.M."/>
            <person name="Miettinen O."/>
            <person name="Hibbett D.S."/>
            <person name="Nagy L.G."/>
        </authorList>
    </citation>
    <scope>NUCLEOTIDE SEQUENCE [LARGE SCALE GENOMIC DNA]</scope>
    <source>
        <strain evidence="1 2">NL-1719</strain>
    </source>
</reference>
<sequence>MPSPRTAERRLNTVYDFAGLRLRPNGYRVSQSEESRPTNYATSTVRDLNDNVFAPNALGVGALRKFRTKRVHEDDICGDEDGENFEAVQEDVGNLASQLPAGRSPPPKRVKLSEDLDDARGAVKTADVFGTPDFDRSLTADESVARDDRYPSSDLLKYIHHFAGGFYHERGELPLTRPKPPTSPAASLAQTDSSGRAARDSSPSMHDTHEDDEEDIEDMSDAHSHSSMTDFGKNLIGMHHEKQYPIDMYRTLDGSALVAVGVLIEESLLPEDDIVDSSFDLEKEESEMLRAVPWSQPGPFDREDLEVVDSDEDPDIYLPSET</sequence>
<proteinExistence type="predicted"/>
<dbReference type="EMBL" id="ML208331">
    <property type="protein sequence ID" value="TFK69412.1"/>
    <property type="molecule type" value="Genomic_DNA"/>
</dbReference>